<comment type="caution">
    <text evidence="2">The sequence shown here is derived from an EMBL/GenBank/DDBJ whole genome shotgun (WGS) entry which is preliminary data.</text>
</comment>
<keyword evidence="3" id="KW-1185">Reference proteome</keyword>
<evidence type="ECO:0000313" key="3">
    <source>
        <dbReference type="Proteomes" id="UP000322530"/>
    </source>
</evidence>
<reference evidence="2 3" key="1">
    <citation type="submission" date="2019-01" db="EMBL/GenBank/DDBJ databases">
        <title>Draft genome sequence of Dictyobacter sp. Uno17.</title>
        <authorList>
            <person name="Wang C.M."/>
            <person name="Zheng Y."/>
            <person name="Sakai Y."/>
            <person name="Abe K."/>
            <person name="Yokota A."/>
            <person name="Yabe S."/>
        </authorList>
    </citation>
    <scope>NUCLEOTIDE SEQUENCE [LARGE SCALE GENOMIC DNA]</scope>
    <source>
        <strain evidence="2 3">Uno17</strain>
    </source>
</reference>
<evidence type="ECO:0000259" key="1">
    <source>
        <dbReference type="Pfam" id="PF00144"/>
    </source>
</evidence>
<name>A0A5A5THR8_9CHLR</name>
<dbReference type="PANTHER" id="PTHR46825">
    <property type="entry name" value="D-ALANYL-D-ALANINE-CARBOXYPEPTIDASE/ENDOPEPTIDASE AMPH"/>
    <property type="match status" value="1"/>
</dbReference>
<proteinExistence type="predicted"/>
<dbReference type="RefSeq" id="WP_149403715.1">
    <property type="nucleotide sequence ID" value="NZ_BIXY01000085.1"/>
</dbReference>
<organism evidence="2 3">
    <name type="scientific">Dictyobacter arantiisoli</name>
    <dbReference type="NCBI Taxonomy" id="2014874"/>
    <lineage>
        <taxon>Bacteria</taxon>
        <taxon>Bacillati</taxon>
        <taxon>Chloroflexota</taxon>
        <taxon>Ktedonobacteria</taxon>
        <taxon>Ktedonobacterales</taxon>
        <taxon>Dictyobacteraceae</taxon>
        <taxon>Dictyobacter</taxon>
    </lineage>
</organism>
<protein>
    <recommendedName>
        <fullName evidence="1">Beta-lactamase-related domain-containing protein</fullName>
    </recommendedName>
</protein>
<feature type="domain" description="Beta-lactamase-related" evidence="1">
    <location>
        <begin position="7"/>
        <end position="318"/>
    </location>
</feature>
<dbReference type="Pfam" id="PF00144">
    <property type="entry name" value="Beta-lactamase"/>
    <property type="match status" value="1"/>
</dbReference>
<dbReference type="Gene3D" id="3.40.710.10">
    <property type="entry name" value="DD-peptidase/beta-lactamase superfamily"/>
    <property type="match status" value="1"/>
</dbReference>
<dbReference type="PANTHER" id="PTHR46825:SF9">
    <property type="entry name" value="BETA-LACTAMASE-RELATED DOMAIN-CONTAINING PROTEIN"/>
    <property type="match status" value="1"/>
</dbReference>
<sequence length="433" mass="49041">MRQTINTLVKARLKANGPGTAIGIIQRGTLLHNQGYGLASLEWNVPVTPNTVFRIASLTKQFTAMAILILQMQGRLNIEDHLSLHLPACPSAWQEIRLRHLLSHTSGLINVSELAEFQNRAAQHLSLEEVIALFKHIPLLFEPGTDFFYGNSGYHLLGLVIEQVTQMRYEEFIRYAILKPLGMQNSYFQCTTPIIPNRASGYITQDETIVPAPYVSNISTHSSGAMESTLHDLVLWERALHNHTLVDAETQRLMFTPLRLPDGRCVEYGFGWSFSTYRGKSLTCHGGWANGYRTLVARFLEDDLTIIILSNSREFSTERIALELAAQYIDFAPITRQELSREIISLQKIVGHYDMPGSHIEVFEREERILLRKGVKEITLLPVSENVFVPESDHDVTYHFSQERNGAFHSLVITYPLHFAVAKRQSANMIAID</sequence>
<accession>A0A5A5THR8</accession>
<dbReference type="InterPro" id="IPR012338">
    <property type="entry name" value="Beta-lactam/transpept-like"/>
</dbReference>
<dbReference type="InterPro" id="IPR001466">
    <property type="entry name" value="Beta-lactam-related"/>
</dbReference>
<dbReference type="SUPFAM" id="SSF56601">
    <property type="entry name" value="beta-lactamase/transpeptidase-like"/>
    <property type="match status" value="1"/>
</dbReference>
<dbReference type="EMBL" id="BIXY01000085">
    <property type="protein sequence ID" value="GCF10852.1"/>
    <property type="molecule type" value="Genomic_DNA"/>
</dbReference>
<dbReference type="Proteomes" id="UP000322530">
    <property type="component" value="Unassembled WGS sequence"/>
</dbReference>
<gene>
    <name evidence="2" type="ORF">KDI_44160</name>
</gene>
<dbReference type="InterPro" id="IPR050491">
    <property type="entry name" value="AmpC-like"/>
</dbReference>
<dbReference type="OrthoDB" id="9803467at2"/>
<evidence type="ECO:0000313" key="2">
    <source>
        <dbReference type="EMBL" id="GCF10852.1"/>
    </source>
</evidence>
<dbReference type="AlphaFoldDB" id="A0A5A5THR8"/>